<dbReference type="Proteomes" id="UP001172684">
    <property type="component" value="Unassembled WGS sequence"/>
</dbReference>
<dbReference type="EMBL" id="JAPDRL010000018">
    <property type="protein sequence ID" value="KAJ9666649.1"/>
    <property type="molecule type" value="Genomic_DNA"/>
</dbReference>
<dbReference type="InterPro" id="IPR001447">
    <property type="entry name" value="Arylamine_N-AcTrfase"/>
</dbReference>
<comment type="caution">
    <text evidence="3">The sequence shown here is derived from an EMBL/GenBank/DDBJ whole genome shotgun (WGS) entry which is preliminary data.</text>
</comment>
<organism evidence="3 4">
    <name type="scientific">Coniosporium apollinis</name>
    <dbReference type="NCBI Taxonomy" id="61459"/>
    <lineage>
        <taxon>Eukaryota</taxon>
        <taxon>Fungi</taxon>
        <taxon>Dikarya</taxon>
        <taxon>Ascomycota</taxon>
        <taxon>Pezizomycotina</taxon>
        <taxon>Dothideomycetes</taxon>
        <taxon>Dothideomycetes incertae sedis</taxon>
        <taxon>Coniosporium</taxon>
    </lineage>
</organism>
<dbReference type="InterPro" id="IPR053710">
    <property type="entry name" value="Arylamine_NAT_domain_sf"/>
</dbReference>
<evidence type="ECO:0000256" key="2">
    <source>
        <dbReference type="RuleBase" id="RU003452"/>
    </source>
</evidence>
<dbReference type="Pfam" id="PF00797">
    <property type="entry name" value="Acetyltransf_2"/>
    <property type="match status" value="1"/>
</dbReference>
<dbReference type="SUPFAM" id="SSF54001">
    <property type="entry name" value="Cysteine proteinases"/>
    <property type="match status" value="1"/>
</dbReference>
<proteinExistence type="inferred from homology"/>
<keyword evidence="2" id="KW-0808">Transferase</keyword>
<evidence type="ECO:0000313" key="4">
    <source>
        <dbReference type="Proteomes" id="UP001172684"/>
    </source>
</evidence>
<comment type="similarity">
    <text evidence="1 2">Belongs to the arylamine N-acetyltransferase family.</text>
</comment>
<name>A0ABQ9NZD9_9PEZI</name>
<dbReference type="Gene3D" id="3.30.2140.20">
    <property type="match status" value="1"/>
</dbReference>
<keyword evidence="2" id="KW-0012">Acyltransferase</keyword>
<keyword evidence="4" id="KW-1185">Reference proteome</keyword>
<evidence type="ECO:0000313" key="3">
    <source>
        <dbReference type="EMBL" id="KAJ9666649.1"/>
    </source>
</evidence>
<evidence type="ECO:0008006" key="5">
    <source>
        <dbReference type="Google" id="ProtNLM"/>
    </source>
</evidence>
<dbReference type="InterPro" id="IPR038765">
    <property type="entry name" value="Papain-like_cys_pep_sf"/>
</dbReference>
<sequence length="319" mass="36331">MDTITTSTGAKAPVYSREQLEQYFDRIHLPQDRRKYDVSSASPEEALDYLGYVQKYHLSAVPFENLSLHYSQHHKITLHPAELFKKIVLTPGRGGYCMEANRLFSTVLRSLGYQLYTAGARVNDGGSFTGWSHMTSLVTIGDKKYKVDVGFGPNGSTHPLVLNHEKLVSTHIAPASMRLVWKNIEANTDPSQRLWVYQHRINDDCDFQDMYCFTELEFLPNDYNLMNFFTSTSPTTWFTQKIVCAKMILNKDEELSGQVILGDGFKRRVGGKTVEERKFKNEEERLECLKVVFGIRFSESERDGIKGMVSELNAAQSGI</sequence>
<gene>
    <name evidence="3" type="ORF">H2201_003308</name>
</gene>
<accession>A0ABQ9NZD9</accession>
<dbReference type="PANTHER" id="PTHR11786:SF0">
    <property type="entry name" value="ARYLAMINE N-ACETYLTRANSFERASE 4-RELATED"/>
    <property type="match status" value="1"/>
</dbReference>
<evidence type="ECO:0000256" key="1">
    <source>
        <dbReference type="ARBA" id="ARBA00006547"/>
    </source>
</evidence>
<dbReference type="PANTHER" id="PTHR11786">
    <property type="entry name" value="N-HYDROXYARYLAMINE O-ACETYLTRANSFERASE"/>
    <property type="match status" value="1"/>
</dbReference>
<dbReference type="PRINTS" id="PR01543">
    <property type="entry name" value="ANATRNSFRASE"/>
</dbReference>
<protein>
    <recommendedName>
        <fullName evidence="5">Arylamine N-acetyltransferase</fullName>
    </recommendedName>
</protein>
<reference evidence="3" key="1">
    <citation type="submission" date="2022-10" db="EMBL/GenBank/DDBJ databases">
        <title>Culturing micro-colonial fungi from biological soil crusts in the Mojave desert and describing Neophaeococcomyces mojavensis, and introducing the new genera and species Taxawa tesnikishii.</title>
        <authorList>
            <person name="Kurbessoian T."/>
            <person name="Stajich J.E."/>
        </authorList>
    </citation>
    <scope>NUCLEOTIDE SEQUENCE</scope>
    <source>
        <strain evidence="3">TK_1</strain>
    </source>
</reference>